<evidence type="ECO:0000256" key="2">
    <source>
        <dbReference type="ARBA" id="ARBA00022643"/>
    </source>
</evidence>
<keyword evidence="5" id="KW-0472">Membrane</keyword>
<dbReference type="GO" id="GO:0004729">
    <property type="term" value="F:oxygen-dependent protoporphyrinogen oxidase activity"/>
    <property type="evidence" value="ECO:0007669"/>
    <property type="project" value="InterPro"/>
</dbReference>
<evidence type="ECO:0000256" key="1">
    <source>
        <dbReference type="ARBA" id="ARBA00022630"/>
    </source>
</evidence>
<dbReference type="EMBL" id="BMXB01000011">
    <property type="protein sequence ID" value="GHA43347.1"/>
    <property type="molecule type" value="Genomic_DNA"/>
</dbReference>
<comment type="catalytic activity">
    <reaction evidence="7">
        <text>protoporphyrinogen IX + 3 a ubiquinone = protoporphyrin IX + 3 a ubiquinol</text>
        <dbReference type="Rhea" id="RHEA:63936"/>
        <dbReference type="Rhea" id="RHEA-COMP:9565"/>
        <dbReference type="Rhea" id="RHEA-COMP:9566"/>
        <dbReference type="ChEBI" id="CHEBI:16389"/>
        <dbReference type="ChEBI" id="CHEBI:17976"/>
        <dbReference type="ChEBI" id="CHEBI:57306"/>
        <dbReference type="ChEBI" id="CHEBI:57307"/>
    </reaction>
</comment>
<reference evidence="9" key="1">
    <citation type="journal article" date="2014" name="Int. J. Syst. Evol. Microbiol.">
        <title>Complete genome sequence of Corynebacterium casei LMG S-19264T (=DSM 44701T), isolated from a smear-ripened cheese.</title>
        <authorList>
            <consortium name="US DOE Joint Genome Institute (JGI-PGF)"/>
            <person name="Walter F."/>
            <person name="Albersmeier A."/>
            <person name="Kalinowski J."/>
            <person name="Ruckert C."/>
        </authorList>
    </citation>
    <scope>NUCLEOTIDE SEQUENCE</scope>
    <source>
        <strain evidence="9">KCTC 12719</strain>
    </source>
</reference>
<keyword evidence="2 7" id="KW-0288">FMN</keyword>
<dbReference type="Proteomes" id="UP000610456">
    <property type="component" value="Unassembled WGS sequence"/>
</dbReference>
<comment type="subcellular location">
    <subcellularLocation>
        <location evidence="7">Cell membrane</location>
        <topology evidence="7">Peripheral membrane protein</topology>
    </subcellularLocation>
</comment>
<comment type="caution">
    <text evidence="9">The sequence shown here is derived from an EMBL/GenBank/DDBJ whole genome shotgun (WGS) entry which is preliminary data.</text>
</comment>
<evidence type="ECO:0000256" key="5">
    <source>
        <dbReference type="ARBA" id="ARBA00023136"/>
    </source>
</evidence>
<dbReference type="PANTHER" id="PTHR38030:SF2">
    <property type="entry name" value="PROTOPORPHYRINOGEN IX DEHYDROGENASE [QUINONE]"/>
    <property type="match status" value="1"/>
</dbReference>
<dbReference type="InterPro" id="IPR029039">
    <property type="entry name" value="Flavoprotein-like_sf"/>
</dbReference>
<keyword evidence="7" id="KW-1003">Cell membrane</keyword>
<dbReference type="NCBIfam" id="NF008316">
    <property type="entry name" value="PRK11104.1"/>
    <property type="match status" value="1"/>
</dbReference>
<dbReference type="InterPro" id="IPR044264">
    <property type="entry name" value="HemG"/>
</dbReference>
<sequence length="179" mass="20878">MPRIALIYSSIDGQTKKICSRLETVLQSWQLQPEVFSIAEFDKSVSEFDTIILGGSVRYGKHHKLVQEFVEKNRKELEQVYTVFFSVNLVARNEDKNTPETNPYLQKFLKETDWKPDFSGVFAGQLDYSKYGFWDKLMIKLIMKLTHGPTKTETAIEYTQWERVQEFGQEIARSIHGMP</sequence>
<dbReference type="GO" id="GO:0010181">
    <property type="term" value="F:FMN binding"/>
    <property type="evidence" value="ECO:0007669"/>
    <property type="project" value="UniProtKB-UniRule"/>
</dbReference>
<feature type="domain" description="Flavodoxin" evidence="8">
    <location>
        <begin position="6"/>
        <end position="152"/>
    </location>
</feature>
<evidence type="ECO:0000256" key="3">
    <source>
        <dbReference type="ARBA" id="ARBA00022741"/>
    </source>
</evidence>
<name>A0A918SJ09_9FLAO</name>
<dbReference type="EC" id="1.3.5.3" evidence="7"/>
<dbReference type="AlphaFoldDB" id="A0A918SJ09"/>
<dbReference type="GO" id="GO:0006782">
    <property type="term" value="P:protoporphyrinogen IX biosynthetic process"/>
    <property type="evidence" value="ECO:0007669"/>
    <property type="project" value="UniProtKB-UniRule"/>
</dbReference>
<keyword evidence="3 7" id="KW-0547">Nucleotide-binding</keyword>
<evidence type="ECO:0000256" key="7">
    <source>
        <dbReference type="HAMAP-Rule" id="MF_00853"/>
    </source>
</evidence>
<dbReference type="RefSeq" id="WP_189605183.1">
    <property type="nucleotide sequence ID" value="NZ_BMXB01000011.1"/>
</dbReference>
<keyword evidence="4 7" id="KW-0560">Oxidoreductase</keyword>
<comment type="pathway">
    <text evidence="7">Porphyrin-containing compound metabolism; protoporphyrin-IX biosynthesis; protoporphyrin-IX from protoporphyrinogen-IX: step 1/1.</text>
</comment>
<evidence type="ECO:0000256" key="6">
    <source>
        <dbReference type="ARBA" id="ARBA00023244"/>
    </source>
</evidence>
<organism evidence="9 10">
    <name type="scientific">Salinimicrobium marinum</name>
    <dbReference type="NCBI Taxonomy" id="680283"/>
    <lineage>
        <taxon>Bacteria</taxon>
        <taxon>Pseudomonadati</taxon>
        <taxon>Bacteroidota</taxon>
        <taxon>Flavobacteriia</taxon>
        <taxon>Flavobacteriales</taxon>
        <taxon>Flavobacteriaceae</taxon>
        <taxon>Salinimicrobium</taxon>
    </lineage>
</organism>
<dbReference type="InterPro" id="IPR026816">
    <property type="entry name" value="Flavodoxin_dom"/>
</dbReference>
<evidence type="ECO:0000259" key="8">
    <source>
        <dbReference type="Pfam" id="PF12724"/>
    </source>
</evidence>
<dbReference type="SUPFAM" id="SSF52218">
    <property type="entry name" value="Flavoproteins"/>
    <property type="match status" value="1"/>
</dbReference>
<evidence type="ECO:0000256" key="4">
    <source>
        <dbReference type="ARBA" id="ARBA00023002"/>
    </source>
</evidence>
<comment type="similarity">
    <text evidence="7">Belongs to the HemG family.</text>
</comment>
<reference evidence="9" key="2">
    <citation type="submission" date="2020-09" db="EMBL/GenBank/DDBJ databases">
        <authorList>
            <person name="Sun Q."/>
            <person name="Kim S."/>
        </authorList>
    </citation>
    <scope>NUCLEOTIDE SEQUENCE</scope>
    <source>
        <strain evidence="9">KCTC 12719</strain>
    </source>
</reference>
<comment type="catalytic activity">
    <reaction evidence="7">
        <text>protoporphyrinogen IX + 3 a quinone = protoporphyrin IX + 3 a quinol</text>
        <dbReference type="Rhea" id="RHEA:65032"/>
        <dbReference type="ChEBI" id="CHEBI:24646"/>
        <dbReference type="ChEBI" id="CHEBI:57306"/>
        <dbReference type="ChEBI" id="CHEBI:57307"/>
        <dbReference type="ChEBI" id="CHEBI:132124"/>
        <dbReference type="EC" id="1.3.5.3"/>
    </reaction>
</comment>
<dbReference type="InterPro" id="IPR052200">
    <property type="entry name" value="Protoporphyrinogen_IX_DH"/>
</dbReference>
<protein>
    <recommendedName>
        <fullName evidence="7">Protoporphyrinogen IX dehydrogenase [quinone]</fullName>
        <ecNumber evidence="7">1.3.5.3</ecNumber>
    </recommendedName>
    <alternativeName>
        <fullName evidence="7">Protoporphyrinogen IX dehydrogenase [menaquinone]</fullName>
    </alternativeName>
    <alternativeName>
        <fullName evidence="7">Protoporphyrinogen IX dehydrogenase [ubiquinone]</fullName>
    </alternativeName>
    <alternativeName>
        <fullName evidence="7">Protoporphyrinogen oxidase</fullName>
        <shortName evidence="7">PPO</shortName>
    </alternativeName>
</protein>
<comment type="catalytic activity">
    <reaction evidence="7">
        <text>protoporphyrinogen IX + 3 a menaquinone = protoporphyrin IX + 3 a menaquinol</text>
        <dbReference type="Rhea" id="RHEA:27409"/>
        <dbReference type="Rhea" id="RHEA-COMP:9537"/>
        <dbReference type="Rhea" id="RHEA-COMP:9539"/>
        <dbReference type="ChEBI" id="CHEBI:16374"/>
        <dbReference type="ChEBI" id="CHEBI:18151"/>
        <dbReference type="ChEBI" id="CHEBI:57306"/>
        <dbReference type="ChEBI" id="CHEBI:57307"/>
        <dbReference type="EC" id="1.3.5.3"/>
    </reaction>
</comment>
<accession>A0A918SJ09</accession>
<comment type="function">
    <text evidence="7">Catalyzes the 6-electron oxidation of protoporphyrinogen IX to form protoporphyrin IX; under anaerobic conditions uses menaquinone as an electron acceptor, under aerobic conditions uses ubiquinone as an electron acceptor.</text>
</comment>
<dbReference type="Pfam" id="PF12724">
    <property type="entry name" value="Flavodoxin_5"/>
    <property type="match status" value="1"/>
</dbReference>
<comment type="cofactor">
    <cofactor evidence="7">
        <name>FMN</name>
        <dbReference type="ChEBI" id="CHEBI:58210"/>
    </cofactor>
    <text evidence="7">Binds 1 FMN non-covalently per subunit.</text>
</comment>
<keyword evidence="6 7" id="KW-0627">Porphyrin biosynthesis</keyword>
<dbReference type="PANTHER" id="PTHR38030">
    <property type="entry name" value="PROTOPORPHYRINOGEN IX DEHYDROGENASE [MENAQUINONE]"/>
    <property type="match status" value="1"/>
</dbReference>
<evidence type="ECO:0000313" key="9">
    <source>
        <dbReference type="EMBL" id="GHA43347.1"/>
    </source>
</evidence>
<dbReference type="HAMAP" id="MF_00853">
    <property type="entry name" value="HemG"/>
    <property type="match status" value="1"/>
</dbReference>
<evidence type="ECO:0000313" key="10">
    <source>
        <dbReference type="Proteomes" id="UP000610456"/>
    </source>
</evidence>
<proteinExistence type="inferred from homology"/>
<dbReference type="GO" id="GO:0070819">
    <property type="term" value="F:menaquinone-dependent protoporphyrinogen oxidase activity"/>
    <property type="evidence" value="ECO:0007669"/>
    <property type="project" value="UniProtKB-UniRule"/>
</dbReference>
<keyword evidence="1 7" id="KW-0285">Flavoprotein</keyword>
<gene>
    <name evidence="7 9" type="primary">hemG</name>
    <name evidence="9" type="ORF">GCM10007103_25800</name>
</gene>
<dbReference type="GO" id="GO:0005886">
    <property type="term" value="C:plasma membrane"/>
    <property type="evidence" value="ECO:0007669"/>
    <property type="project" value="UniProtKB-SubCell"/>
</dbReference>
<keyword evidence="10" id="KW-1185">Reference proteome</keyword>
<dbReference type="Gene3D" id="3.40.50.360">
    <property type="match status" value="1"/>
</dbReference>